<protein>
    <submittedName>
        <fullName evidence="2">Uncharacterized protein</fullName>
    </submittedName>
</protein>
<keyword evidence="1" id="KW-1133">Transmembrane helix</keyword>
<feature type="transmembrane region" description="Helical" evidence="1">
    <location>
        <begin position="16"/>
        <end position="33"/>
    </location>
</feature>
<keyword evidence="1" id="KW-0472">Membrane</keyword>
<dbReference type="AlphaFoldDB" id="A0A2G1WHN8"/>
<evidence type="ECO:0000313" key="2">
    <source>
        <dbReference type="EMBL" id="PHQ38494.1"/>
    </source>
</evidence>
<accession>A0A2G1WHN8</accession>
<dbReference type="EMBL" id="NHOA01000097">
    <property type="protein sequence ID" value="PHQ38494.1"/>
    <property type="molecule type" value="Genomic_DNA"/>
</dbReference>
<gene>
    <name evidence="2" type="ORF">DJ69_11385</name>
</gene>
<comment type="caution">
    <text evidence="2">The sequence shown here is derived from an EMBL/GenBank/DDBJ whole genome shotgun (WGS) entry which is preliminary data.</text>
</comment>
<keyword evidence="1" id="KW-0812">Transmembrane</keyword>
<evidence type="ECO:0000313" key="3">
    <source>
        <dbReference type="Proteomes" id="UP000222824"/>
    </source>
</evidence>
<dbReference type="InterPro" id="IPR055976">
    <property type="entry name" value="DUF7554"/>
</dbReference>
<feature type="transmembrane region" description="Helical" evidence="1">
    <location>
        <begin position="39"/>
        <end position="61"/>
    </location>
</feature>
<dbReference type="Pfam" id="PF24431">
    <property type="entry name" value="DUF7554"/>
    <property type="match status" value="1"/>
</dbReference>
<dbReference type="Proteomes" id="UP000222824">
    <property type="component" value="Unassembled WGS sequence"/>
</dbReference>
<reference evidence="2 3" key="1">
    <citation type="journal article" date="2014" name="Front. Microbiol.">
        <title>Population and genomic analysis of the genus Halorubrum.</title>
        <authorList>
            <person name="Fullmer M.S."/>
            <person name="Soucy S.M."/>
            <person name="Swithers K.S."/>
            <person name="Makkay A.M."/>
            <person name="Wheeler R."/>
            <person name="Ventosa A."/>
            <person name="Gogarten J.P."/>
            <person name="Papke R.T."/>
        </authorList>
    </citation>
    <scope>NUCLEOTIDE SEQUENCE [LARGE SCALE GENOMIC DNA]</scope>
    <source>
        <strain evidence="2 3">C49</strain>
    </source>
</reference>
<keyword evidence="3" id="KW-1185">Reference proteome</keyword>
<proteinExistence type="predicted"/>
<name>A0A2G1WHN8_9EURY</name>
<organism evidence="2 3">
    <name type="scientific">Halorubrum persicum</name>
    <dbReference type="NCBI Taxonomy" id="1383844"/>
    <lineage>
        <taxon>Archaea</taxon>
        <taxon>Methanobacteriati</taxon>
        <taxon>Methanobacteriota</taxon>
        <taxon>Stenosarchaea group</taxon>
        <taxon>Halobacteria</taxon>
        <taxon>Halobacteriales</taxon>
        <taxon>Haloferacaceae</taxon>
        <taxon>Halorubrum</taxon>
    </lineage>
</organism>
<dbReference type="RefSeq" id="WP_099255732.1">
    <property type="nucleotide sequence ID" value="NZ_NHOA01000097.1"/>
</dbReference>
<evidence type="ECO:0000256" key="1">
    <source>
        <dbReference type="SAM" id="Phobius"/>
    </source>
</evidence>
<sequence length="67" mass="7348">MDRPDVARGDVDVDDLLKVILVLAIAWLLLEIVDTVLDLTFALLDAIPTLLAIAIVVLIALRLTDRI</sequence>